<accession>A0A5N7CGQ3</accession>
<sequence>MTRFAEDSWNPAVAVTAWFLMSTTVLAVISRLITKWLVFRKITSDDYMVVASVIFCVGNTIAVSVATSSGYGDHTDAVSRAMQETVMKSQLAASLLAILSILFSKLAMAVFIRNLTPTSRDHLYAHIVQGLVVVFAVTTLFGSAFQCHAPDTWDYISGTCIDRVAWATFVALTSAITDILIIIQAMLLISHVQTTWQKKFMFASIFLPRLFVVAANVAQIALINTYPISGDPFIDTSPSTICIETAQALSIITACWGQLKPFLTRLRSNAFRIHGTEWSSTSYHKESRTPQSQTRTRATTIRRGSAHELQEFMPQSAYGTQTEVLASNVASDWDSRSQSSETHIIQETTWTVTEARLK</sequence>
<accession>A0A5N6G7J2</accession>
<evidence type="ECO:0000313" key="1">
    <source>
        <dbReference type="EMBL" id="KAE8393059.1"/>
    </source>
</evidence>
<protein>
    <submittedName>
        <fullName evidence="1">Uncharacterized protein</fullName>
    </submittedName>
</protein>
<proteinExistence type="predicted"/>
<dbReference type="PANTHER" id="PTHR38794">
    <property type="entry name" value="INTEGRAL MEMBRANE PROTEIN"/>
    <property type="match status" value="1"/>
</dbReference>
<dbReference type="PANTHER" id="PTHR38794:SF1">
    <property type="entry name" value="INTEGRAL MEMBRANE PROTEIN"/>
    <property type="match status" value="1"/>
</dbReference>
<dbReference type="EMBL" id="ML735232">
    <property type="protein sequence ID" value="KAE8393059.1"/>
    <property type="molecule type" value="Genomic_DNA"/>
</dbReference>
<dbReference type="OrthoDB" id="3918601at2759"/>
<dbReference type="OMA" id="STICIET"/>
<dbReference type="Proteomes" id="UP000326877">
    <property type="component" value="Unassembled WGS sequence"/>
</dbReference>
<dbReference type="AlphaFoldDB" id="A0A5N7CGQ3"/>
<gene>
    <name evidence="1" type="ORF">BDV23DRAFT_150007</name>
</gene>
<name>A0A5N7CGQ3_PETAA</name>
<dbReference type="Pfam" id="PF20684">
    <property type="entry name" value="Fung_rhodopsin"/>
    <property type="match status" value="1"/>
</dbReference>
<reference evidence="1" key="1">
    <citation type="submission" date="2019-04" db="EMBL/GenBank/DDBJ databases">
        <title>Friends and foes A comparative genomics studyof 23 Aspergillus species from section Flavi.</title>
        <authorList>
            <consortium name="DOE Joint Genome Institute"/>
            <person name="Kjaerbolling I."/>
            <person name="Vesth T."/>
            <person name="Frisvad J.C."/>
            <person name="Nybo J.L."/>
            <person name="Theobald S."/>
            <person name="Kildgaard S."/>
            <person name="Isbrandt T."/>
            <person name="Kuo A."/>
            <person name="Sato A."/>
            <person name="Lyhne E.K."/>
            <person name="Kogle M.E."/>
            <person name="Wiebenga A."/>
            <person name="Kun R.S."/>
            <person name="Lubbers R.J."/>
            <person name="Makela M.R."/>
            <person name="Barry K."/>
            <person name="Chovatia M."/>
            <person name="Clum A."/>
            <person name="Daum C."/>
            <person name="Haridas S."/>
            <person name="He G."/>
            <person name="LaButti K."/>
            <person name="Lipzen A."/>
            <person name="Mondo S."/>
            <person name="Riley R."/>
            <person name="Salamov A."/>
            <person name="Simmons B.A."/>
            <person name="Magnuson J.K."/>
            <person name="Henrissat B."/>
            <person name="Mortensen U.H."/>
            <person name="Larsen T.O."/>
            <person name="Devries R.P."/>
            <person name="Grigoriev I.V."/>
            <person name="Machida M."/>
            <person name="Baker S.E."/>
            <person name="Andersen M.R."/>
        </authorList>
    </citation>
    <scope>NUCLEOTIDE SEQUENCE [LARGE SCALE GENOMIC DNA]</scope>
    <source>
        <strain evidence="1">IBT 14317</strain>
    </source>
</reference>
<organism evidence="1">
    <name type="scientific">Petromyces alliaceus</name>
    <name type="common">Aspergillus alliaceus</name>
    <dbReference type="NCBI Taxonomy" id="209559"/>
    <lineage>
        <taxon>Eukaryota</taxon>
        <taxon>Fungi</taxon>
        <taxon>Dikarya</taxon>
        <taxon>Ascomycota</taxon>
        <taxon>Pezizomycotina</taxon>
        <taxon>Eurotiomycetes</taxon>
        <taxon>Eurotiomycetidae</taxon>
        <taxon>Eurotiales</taxon>
        <taxon>Aspergillaceae</taxon>
        <taxon>Aspergillus</taxon>
        <taxon>Aspergillus subgen. Circumdati</taxon>
    </lineage>
</organism>
<dbReference type="InterPro" id="IPR049326">
    <property type="entry name" value="Rhodopsin_dom_fungi"/>
</dbReference>